<protein>
    <submittedName>
        <fullName evidence="1">Uncharacterized protein</fullName>
    </submittedName>
</protein>
<dbReference type="Proteomes" id="UP000250235">
    <property type="component" value="Unassembled WGS sequence"/>
</dbReference>
<name>A0A2Z7D5H1_9LAMI</name>
<dbReference type="EMBL" id="KQ990138">
    <property type="protein sequence ID" value="KZV53609.1"/>
    <property type="molecule type" value="Genomic_DNA"/>
</dbReference>
<evidence type="ECO:0000313" key="2">
    <source>
        <dbReference type="Proteomes" id="UP000250235"/>
    </source>
</evidence>
<organism evidence="1 2">
    <name type="scientific">Dorcoceras hygrometricum</name>
    <dbReference type="NCBI Taxonomy" id="472368"/>
    <lineage>
        <taxon>Eukaryota</taxon>
        <taxon>Viridiplantae</taxon>
        <taxon>Streptophyta</taxon>
        <taxon>Embryophyta</taxon>
        <taxon>Tracheophyta</taxon>
        <taxon>Spermatophyta</taxon>
        <taxon>Magnoliopsida</taxon>
        <taxon>eudicotyledons</taxon>
        <taxon>Gunneridae</taxon>
        <taxon>Pentapetalae</taxon>
        <taxon>asterids</taxon>
        <taxon>lamiids</taxon>
        <taxon>Lamiales</taxon>
        <taxon>Gesneriaceae</taxon>
        <taxon>Didymocarpoideae</taxon>
        <taxon>Trichosporeae</taxon>
        <taxon>Loxocarpinae</taxon>
        <taxon>Dorcoceras</taxon>
    </lineage>
</organism>
<keyword evidence="2" id="KW-1185">Reference proteome</keyword>
<proteinExistence type="predicted"/>
<dbReference type="AlphaFoldDB" id="A0A2Z7D5H1"/>
<accession>A0A2Z7D5H1</accession>
<sequence>MFSSVCESCREQVLKRRHFGEVWWSKRSARERDLMVAFGARCATPLFRSSDVSCVVPEKSNAIIGVMTAGFECLPSSCDGLTGPGDHGPMISTGLFAVRGSSGNQAGQSGDSLSSSAEITTQSLPAESLSQEQNAVVSTYVNDIVLLSLTPIASADEQWPSAESPPLRRRFLSRYLKPSAEYDDVTDDVISTNPSAERRRFSVCASLHLLIVMTSRLMSSQLNPYRAQLFSSAESSSDHCSSC</sequence>
<gene>
    <name evidence="1" type="ORF">F511_12000</name>
</gene>
<reference evidence="1 2" key="1">
    <citation type="journal article" date="2015" name="Proc. Natl. Acad. Sci. U.S.A.">
        <title>The resurrection genome of Boea hygrometrica: A blueprint for survival of dehydration.</title>
        <authorList>
            <person name="Xiao L."/>
            <person name="Yang G."/>
            <person name="Zhang L."/>
            <person name="Yang X."/>
            <person name="Zhao S."/>
            <person name="Ji Z."/>
            <person name="Zhou Q."/>
            <person name="Hu M."/>
            <person name="Wang Y."/>
            <person name="Chen M."/>
            <person name="Xu Y."/>
            <person name="Jin H."/>
            <person name="Xiao X."/>
            <person name="Hu G."/>
            <person name="Bao F."/>
            <person name="Hu Y."/>
            <person name="Wan P."/>
            <person name="Li L."/>
            <person name="Deng X."/>
            <person name="Kuang T."/>
            <person name="Xiang C."/>
            <person name="Zhu J.K."/>
            <person name="Oliver M.J."/>
            <person name="He Y."/>
        </authorList>
    </citation>
    <scope>NUCLEOTIDE SEQUENCE [LARGE SCALE GENOMIC DNA]</scope>
    <source>
        <strain evidence="2">cv. XS01</strain>
    </source>
</reference>
<evidence type="ECO:0000313" key="1">
    <source>
        <dbReference type="EMBL" id="KZV53609.1"/>
    </source>
</evidence>